<evidence type="ECO:0000313" key="5">
    <source>
        <dbReference type="EMBL" id="VDL59289.1"/>
    </source>
</evidence>
<proteinExistence type="predicted"/>
<dbReference type="Gene3D" id="1.10.10.10">
    <property type="entry name" value="Winged helix-like DNA-binding domain superfamily/Winged helix DNA-binding domain"/>
    <property type="match status" value="1"/>
</dbReference>
<dbReference type="Proteomes" id="UP000321570">
    <property type="component" value="Unassembled WGS sequence"/>
</dbReference>
<evidence type="ECO:0000256" key="3">
    <source>
        <dbReference type="SAM" id="MobiDB-lite"/>
    </source>
</evidence>
<feature type="region of interest" description="Disordered" evidence="3">
    <location>
        <begin position="842"/>
        <end position="890"/>
    </location>
</feature>
<reference evidence="9" key="1">
    <citation type="submission" date="2016-04" db="UniProtKB">
        <authorList>
            <consortium name="WormBaseParasite"/>
        </authorList>
    </citation>
    <scope>IDENTIFICATION</scope>
</reference>
<evidence type="ECO:0000313" key="7">
    <source>
        <dbReference type="Proteomes" id="UP000274504"/>
    </source>
</evidence>
<feature type="compositionally biased region" description="Polar residues" evidence="3">
    <location>
        <begin position="143"/>
        <end position="160"/>
    </location>
</feature>
<feature type="region of interest" description="Disordered" evidence="3">
    <location>
        <begin position="1"/>
        <end position="107"/>
    </location>
</feature>
<feature type="compositionally biased region" description="Polar residues" evidence="3">
    <location>
        <begin position="186"/>
        <end position="197"/>
    </location>
</feature>
<evidence type="ECO:0000313" key="8">
    <source>
        <dbReference type="Proteomes" id="UP000321570"/>
    </source>
</evidence>
<dbReference type="WBParaSite" id="HDID_0000697301-mRNA-1">
    <property type="protein sequence ID" value="HDID_0000697301-mRNA-1"/>
    <property type="gene ID" value="HDID_0000697301"/>
</dbReference>
<feature type="region of interest" description="Disordered" evidence="3">
    <location>
        <begin position="120"/>
        <end position="161"/>
    </location>
</feature>
<dbReference type="InterPro" id="IPR006607">
    <property type="entry name" value="DM15"/>
</dbReference>
<protein>
    <submittedName>
        <fullName evidence="9">HTH La-type RNA-binding domain-containing protein</fullName>
    </submittedName>
</protein>
<dbReference type="InterPro" id="IPR045180">
    <property type="entry name" value="La_dom_prot"/>
</dbReference>
<feature type="compositionally biased region" description="Low complexity" evidence="3">
    <location>
        <begin position="850"/>
        <end position="861"/>
    </location>
</feature>
<evidence type="ECO:0000313" key="9">
    <source>
        <dbReference type="WBParaSite" id="HDID_0000697301-mRNA-1"/>
    </source>
</evidence>
<gene>
    <name evidence="5" type="ORF">HDID_LOCUS6971</name>
    <name evidence="6" type="ORF">WMSIL1_LOCUS5754</name>
</gene>
<feature type="region of interest" description="Disordered" evidence="3">
    <location>
        <begin position="765"/>
        <end position="788"/>
    </location>
</feature>
<feature type="region of interest" description="Disordered" evidence="3">
    <location>
        <begin position="185"/>
        <end position="218"/>
    </location>
</feature>
<dbReference type="PANTHER" id="PTHR22792">
    <property type="entry name" value="LUPUS LA PROTEIN-RELATED"/>
    <property type="match status" value="1"/>
</dbReference>
<dbReference type="GO" id="GO:0000339">
    <property type="term" value="F:RNA cap binding"/>
    <property type="evidence" value="ECO:0007669"/>
    <property type="project" value="InterPro"/>
</dbReference>
<evidence type="ECO:0000313" key="6">
    <source>
        <dbReference type="EMBL" id="VUZ45852.1"/>
    </source>
</evidence>
<dbReference type="InterPro" id="IPR036390">
    <property type="entry name" value="WH_DNA-bd_sf"/>
</dbReference>
<reference evidence="6 8" key="3">
    <citation type="submission" date="2019-07" db="EMBL/GenBank/DDBJ databases">
        <authorList>
            <person name="Jastrzebski P J."/>
            <person name="Paukszto L."/>
            <person name="Jastrzebski P J."/>
        </authorList>
    </citation>
    <scope>NUCLEOTIDE SEQUENCE [LARGE SCALE GENOMIC DNA]</scope>
    <source>
        <strain evidence="6 8">WMS-il1</strain>
    </source>
</reference>
<dbReference type="STRING" id="6216.A0A158QE67"/>
<dbReference type="InterPro" id="IPR006630">
    <property type="entry name" value="La_HTH"/>
</dbReference>
<dbReference type="EMBL" id="UYSG01010892">
    <property type="protein sequence ID" value="VDL59289.1"/>
    <property type="molecule type" value="Genomic_DNA"/>
</dbReference>
<feature type="region of interest" description="Disordered" evidence="3">
    <location>
        <begin position="459"/>
        <end position="533"/>
    </location>
</feature>
<feature type="region of interest" description="Disordered" evidence="3">
    <location>
        <begin position="700"/>
        <end position="721"/>
    </location>
</feature>
<feature type="compositionally biased region" description="Polar residues" evidence="3">
    <location>
        <begin position="1139"/>
        <end position="1149"/>
    </location>
</feature>
<feature type="region of interest" description="Disordered" evidence="3">
    <location>
        <begin position="946"/>
        <end position="969"/>
    </location>
</feature>
<accession>A0A158QE67</accession>
<organism evidence="9">
    <name type="scientific">Hymenolepis diminuta</name>
    <name type="common">Rat tapeworm</name>
    <dbReference type="NCBI Taxonomy" id="6216"/>
    <lineage>
        <taxon>Eukaryota</taxon>
        <taxon>Metazoa</taxon>
        <taxon>Spiralia</taxon>
        <taxon>Lophotrochozoa</taxon>
        <taxon>Platyhelminthes</taxon>
        <taxon>Cestoda</taxon>
        <taxon>Eucestoda</taxon>
        <taxon>Cyclophyllidea</taxon>
        <taxon>Hymenolepididae</taxon>
        <taxon>Hymenolepis</taxon>
    </lineage>
</organism>
<dbReference type="SMART" id="SM00684">
    <property type="entry name" value="DM15"/>
    <property type="match status" value="3"/>
</dbReference>
<dbReference type="SMART" id="SM00715">
    <property type="entry name" value="LA"/>
    <property type="match status" value="1"/>
</dbReference>
<name>A0A158QE67_HYMDI</name>
<dbReference type="SUPFAM" id="SSF46785">
    <property type="entry name" value="Winged helix' DNA-binding domain"/>
    <property type="match status" value="1"/>
</dbReference>
<feature type="compositionally biased region" description="Basic and acidic residues" evidence="3">
    <location>
        <begin position="510"/>
        <end position="531"/>
    </location>
</feature>
<feature type="domain" description="HTH La-type RNA-binding" evidence="4">
    <location>
        <begin position="359"/>
        <end position="450"/>
    </location>
</feature>
<evidence type="ECO:0000259" key="4">
    <source>
        <dbReference type="PROSITE" id="PS50961"/>
    </source>
</evidence>
<feature type="compositionally biased region" description="Low complexity" evidence="3">
    <location>
        <begin position="1226"/>
        <end position="1235"/>
    </location>
</feature>
<dbReference type="PROSITE" id="PS50961">
    <property type="entry name" value="HTH_LA"/>
    <property type="match status" value="1"/>
</dbReference>
<keyword evidence="1 2" id="KW-0694">RNA-binding</keyword>
<evidence type="ECO:0000256" key="1">
    <source>
        <dbReference type="ARBA" id="ARBA00022884"/>
    </source>
</evidence>
<dbReference type="CDD" id="cd07323">
    <property type="entry name" value="LAM"/>
    <property type="match status" value="1"/>
</dbReference>
<sequence>MSQKGIPQVAPDRSAGKPETSHDVSSTGNSKRDCPWSHNANAATSTEISSNVLDNDWPSLQVLNDGNVAPLSNGGKPTAKVKPTNPNSQGTTGETSETRRSSFTRQKNRWTTVTLDYTYSKDSTGDRKIDTDGKNSRSKETTTSRNLETETGGTSINPKSRSYIRTPRNRRVTRGGGVARRPVTTNLTTASVSTEQPSAAKPYPNGPTRKNDRMNRNQPPLVPVAPFLQFAVPTQSVAQPPPASQFGYPVVMIYASPENYMGLDSGVPLLQPVTATATAAESVDQSAVYLHNNPQQQSPGTISLPGWSHPPTIDAAKVNEAASTIPVGPSSAPLFMRPHSVFQFNPPLVSPPAHSHLAATAAADLPTAIQNQVDFYFSGDNLARDTFLRKHMDKDGWVELTVIANFNRMRNLTNDLDYIITSLATSKVVEVDAERKRVRCRENPTIWVIQSALAARASIESGSGEEQKESAAEKTAAKPNPEATEFVPTDESDSQEKTSASGDTKQQQRKKSEREKQTETHARKSNDQKSDDELDDDMLASLFIVASESPRLPIARPHRRRMRQLSLSDPSPEEGVIKDVDAQLRKLALDYGGSGQAETTGNAAASQVPNTIGAPVAAADAPSAVQQQPFVSSAPSVPPFLNFIPQPTGPATGSGLIPPTVGTAASLLGQMPNAAPVLPHGATLLPAVLAYPTAFLAPPNNQQQGGGGGGAAARGPRIPQPNTPMIYPPQWACMPPMISTGACGAFLGTSAASVSSATTAGAATVTTTTSRLPQQSVRPQQASTAPHPPSLLIPHPSASGYFLFPGGANGELTALPLAPINAGPIVPTGAPAGGMLNVPLVPQPQRPHVPTSTTATQPAAAGDASTGEESDNKAVTTASAPESKPPTKKLASSGFFPAHYDVVQAGLLKRYRTVSSGANSTSVEEPHVGFLLTQAVGHERLRVNSECPEPGPSQGTAVSSPAKHPFAEHPSQQLLRQHGFTFHLYNKFRANCLRDRDAHGKGNSQEMNTLYRFWSFFLRLNFNRTMYKEFRRFSVEDAQHGSRYGIECLFRLYSYGLELRFRQELFDDFQEETLRDYESGHLYGLEKFWAYLHYSNNSVEVNPKLKDLLVKYKTIEDFRVNFQPPDGFFLSRTRRRTQSETITTSSGHVSTPEMPTRHLPGVPSSGSSDISDHGETGATAKESAKVVQKVASQKGEMETTLTASASKKERGTPKSGDQSKSLAKESVSTQSTAKSASKKKSGNKVGASQQTKLLKDQKS</sequence>
<dbReference type="Proteomes" id="UP000274504">
    <property type="component" value="Unassembled WGS sequence"/>
</dbReference>
<feature type="compositionally biased region" description="Polar residues" evidence="3">
    <location>
        <begin position="771"/>
        <end position="784"/>
    </location>
</feature>
<evidence type="ECO:0000256" key="2">
    <source>
        <dbReference type="PROSITE-ProRule" id="PRU00332"/>
    </source>
</evidence>
<feature type="compositionally biased region" description="Basic and acidic residues" evidence="3">
    <location>
        <begin position="465"/>
        <end position="476"/>
    </location>
</feature>
<keyword evidence="8" id="KW-1185">Reference proteome</keyword>
<feature type="region of interest" description="Disordered" evidence="3">
    <location>
        <begin position="1133"/>
        <end position="1259"/>
    </location>
</feature>
<feature type="compositionally biased region" description="Polar residues" evidence="3">
    <location>
        <begin position="38"/>
        <end position="53"/>
    </location>
</feature>
<dbReference type="Pfam" id="PF05383">
    <property type="entry name" value="La"/>
    <property type="match status" value="1"/>
</dbReference>
<feature type="compositionally biased region" description="Basic and acidic residues" evidence="3">
    <location>
        <begin position="123"/>
        <end position="142"/>
    </location>
</feature>
<feature type="compositionally biased region" description="Low complexity" evidence="3">
    <location>
        <begin position="88"/>
        <end position="105"/>
    </location>
</feature>
<dbReference type="InterPro" id="IPR036388">
    <property type="entry name" value="WH-like_DNA-bd_sf"/>
</dbReference>
<dbReference type="GO" id="GO:0048255">
    <property type="term" value="P:mRNA stabilization"/>
    <property type="evidence" value="ECO:0007669"/>
    <property type="project" value="InterPro"/>
</dbReference>
<dbReference type="AlphaFoldDB" id="A0A158QE67"/>
<reference evidence="5 7" key="2">
    <citation type="submission" date="2018-11" db="EMBL/GenBank/DDBJ databases">
        <authorList>
            <consortium name="Pathogen Informatics"/>
        </authorList>
    </citation>
    <scope>NUCLEOTIDE SEQUENCE [LARGE SCALE GENOMIC DNA]</scope>
</reference>
<dbReference type="EMBL" id="CABIJS010000188">
    <property type="protein sequence ID" value="VUZ45852.1"/>
    <property type="molecule type" value="Genomic_DNA"/>
</dbReference>
<dbReference type="Pfam" id="PF21071">
    <property type="entry name" value="LARP1_HEAT"/>
    <property type="match status" value="1"/>
</dbReference>
<dbReference type="OrthoDB" id="340227at2759"/>